<evidence type="ECO:0000313" key="3">
    <source>
        <dbReference type="EMBL" id="AWB26504.1"/>
    </source>
</evidence>
<keyword evidence="2" id="KW-0472">Membrane</keyword>
<feature type="region of interest" description="Disordered" evidence="1">
    <location>
        <begin position="1"/>
        <end position="20"/>
    </location>
</feature>
<proteinExistence type="predicted"/>
<name>A0A2R4WY83_9EURY</name>
<evidence type="ECO:0000256" key="1">
    <source>
        <dbReference type="SAM" id="MobiDB-lite"/>
    </source>
</evidence>
<reference evidence="3 4" key="1">
    <citation type="submission" date="2018-04" db="EMBL/GenBank/DDBJ databases">
        <title>Halococcoides cellulosivorans gen. nov., sp. nov., an extremely halophilic cellulose-utilizing haloarchaeon from hypersaline lakes.</title>
        <authorList>
            <person name="Sorokin D.Y."/>
            <person name="Toshchakov S.V."/>
            <person name="Samarov N.I."/>
            <person name="Korzhenkov A."/>
            <person name="Kublanov I.V."/>
        </authorList>
    </citation>
    <scope>NUCLEOTIDE SEQUENCE [LARGE SCALE GENOMIC DNA]</scope>
    <source>
        <strain evidence="3 4">HArcel1</strain>
    </source>
</reference>
<keyword evidence="4" id="KW-1185">Reference proteome</keyword>
<keyword evidence="2" id="KW-0812">Transmembrane</keyword>
<dbReference type="AlphaFoldDB" id="A0A2R4WY83"/>
<dbReference type="EMBL" id="CP028858">
    <property type="protein sequence ID" value="AWB26504.1"/>
    <property type="molecule type" value="Genomic_DNA"/>
</dbReference>
<organism evidence="3 4">
    <name type="scientific">Halococcoides cellulosivorans</name>
    <dbReference type="NCBI Taxonomy" id="1679096"/>
    <lineage>
        <taxon>Archaea</taxon>
        <taxon>Methanobacteriati</taxon>
        <taxon>Methanobacteriota</taxon>
        <taxon>Stenosarchaea group</taxon>
        <taxon>Halobacteria</taxon>
        <taxon>Halobacteriales</taxon>
        <taxon>Haloarculaceae</taxon>
        <taxon>Halococcoides</taxon>
    </lineage>
</organism>
<dbReference type="KEGG" id="harc:HARCEL1_01620"/>
<dbReference type="RefSeq" id="WP_108380873.1">
    <property type="nucleotide sequence ID" value="NZ_CP028858.1"/>
</dbReference>
<keyword evidence="2" id="KW-1133">Transmembrane helix</keyword>
<protein>
    <submittedName>
        <fullName evidence="3">Uncharacterized protein</fullName>
    </submittedName>
</protein>
<feature type="compositionally biased region" description="Basic and acidic residues" evidence="1">
    <location>
        <begin position="1"/>
        <end position="11"/>
    </location>
</feature>
<evidence type="ECO:0000313" key="4">
    <source>
        <dbReference type="Proteomes" id="UP000244727"/>
    </source>
</evidence>
<dbReference type="Proteomes" id="UP000244727">
    <property type="component" value="Chromosome"/>
</dbReference>
<gene>
    <name evidence="3" type="ORF">HARCEL1_01620</name>
</gene>
<evidence type="ECO:0000256" key="2">
    <source>
        <dbReference type="SAM" id="Phobius"/>
    </source>
</evidence>
<sequence length="115" mass="12224">MSDRTEIRRSSGDTVQCESPYCEEHVPESATVDVAVGATVGEWTDPVAHIGVTGVDGPTPTVERWCQTCANHQFGVETGAGQHRLERTKQYLTAATAGAFSLGVVLTAIAFLLFG</sequence>
<dbReference type="GeneID" id="36511165"/>
<accession>A0A2R4WY83</accession>
<feature type="transmembrane region" description="Helical" evidence="2">
    <location>
        <begin position="91"/>
        <end position="114"/>
    </location>
</feature>